<dbReference type="Pfam" id="PF00665">
    <property type="entry name" value="rve"/>
    <property type="match status" value="1"/>
</dbReference>
<dbReference type="GO" id="GO:0003676">
    <property type="term" value="F:nucleic acid binding"/>
    <property type="evidence" value="ECO:0007669"/>
    <property type="project" value="InterPro"/>
</dbReference>
<dbReference type="Gene3D" id="3.30.420.10">
    <property type="entry name" value="Ribonuclease H-like superfamily/Ribonuclease H"/>
    <property type="match status" value="1"/>
</dbReference>
<keyword evidence="4" id="KW-1185">Reference proteome</keyword>
<feature type="region of interest" description="Disordered" evidence="1">
    <location>
        <begin position="478"/>
        <end position="502"/>
    </location>
</feature>
<sequence length="514" mass="57105">MTDDKNKESPKEIIPQSGQEFLNLETILQLVKAAVSEALQAQTGTVAAAAAAAAAVDQEVAGSPDIQELSRDKEASGTLGSSGNGVVSETSGLQNSLPLGRVEAPGASRNMGYCVMPDLTQSLRVFNGKGGASDALQWLQDIKTMAGRQFWGDAILLEVARQHLVDSALLWYRYHQDTLTTWAAFEMRFRENYTDRRTLAESKTPRGRQPGMLHPLDKGSTPFQVVHIDHLGPFPSSKTGNKYVCAIIDGFSKYTVLKALPDVGAEGTLSFLKEFVSNYGKPNKIISDRGTAFISKLFEKFCGDCEIQHVKIATASPRSNGQVEKVNDVIITCLSTSTDDIEGSDWDEKLSEVQWAINNATHSVTKRTPFSLVRTYTRDGFTNNPLAAEIRDLNTRLNTEEEQNLVADRLKRNADRMCANFNKSRRQARVFKQGDLVLVRAEVPSTGQSRKLSPKYRGPYEIVKFIGNDRYLVQDIEGEQQTGEEERDRSRPRSTAHKETGRRYHRLIGDFHIT</sequence>
<evidence type="ECO:0000256" key="1">
    <source>
        <dbReference type="SAM" id="MobiDB-lite"/>
    </source>
</evidence>
<name>A0A139WDH3_TRICA</name>
<dbReference type="PANTHER" id="PTHR37984">
    <property type="entry name" value="PROTEIN CBG26694"/>
    <property type="match status" value="1"/>
</dbReference>
<reference evidence="3 4" key="1">
    <citation type="journal article" date="2008" name="Nature">
        <title>The genome of the model beetle and pest Tribolium castaneum.</title>
        <authorList>
            <consortium name="Tribolium Genome Sequencing Consortium"/>
            <person name="Richards S."/>
            <person name="Gibbs R.A."/>
            <person name="Weinstock G.M."/>
            <person name="Brown S.J."/>
            <person name="Denell R."/>
            <person name="Beeman R.W."/>
            <person name="Gibbs R."/>
            <person name="Beeman R.W."/>
            <person name="Brown S.J."/>
            <person name="Bucher G."/>
            <person name="Friedrich M."/>
            <person name="Grimmelikhuijzen C.J."/>
            <person name="Klingler M."/>
            <person name="Lorenzen M."/>
            <person name="Richards S."/>
            <person name="Roth S."/>
            <person name="Schroder R."/>
            <person name="Tautz D."/>
            <person name="Zdobnov E.M."/>
            <person name="Muzny D."/>
            <person name="Gibbs R.A."/>
            <person name="Weinstock G.M."/>
            <person name="Attaway T."/>
            <person name="Bell S."/>
            <person name="Buhay C.J."/>
            <person name="Chandrabose M.N."/>
            <person name="Chavez D."/>
            <person name="Clerk-Blankenburg K.P."/>
            <person name="Cree A."/>
            <person name="Dao M."/>
            <person name="Davis C."/>
            <person name="Chacko J."/>
            <person name="Dinh H."/>
            <person name="Dugan-Rocha S."/>
            <person name="Fowler G."/>
            <person name="Garner T.T."/>
            <person name="Garnes J."/>
            <person name="Gnirke A."/>
            <person name="Hawes A."/>
            <person name="Hernandez J."/>
            <person name="Hines S."/>
            <person name="Holder M."/>
            <person name="Hume J."/>
            <person name="Jhangiani S.N."/>
            <person name="Joshi V."/>
            <person name="Khan Z.M."/>
            <person name="Jackson L."/>
            <person name="Kovar C."/>
            <person name="Kowis A."/>
            <person name="Lee S."/>
            <person name="Lewis L.R."/>
            <person name="Margolis J."/>
            <person name="Morgan M."/>
            <person name="Nazareth L.V."/>
            <person name="Nguyen N."/>
            <person name="Okwuonu G."/>
            <person name="Parker D."/>
            <person name="Richards S."/>
            <person name="Ruiz S.J."/>
            <person name="Santibanez J."/>
            <person name="Savard J."/>
            <person name="Scherer S.E."/>
            <person name="Schneider B."/>
            <person name="Sodergren E."/>
            <person name="Tautz D."/>
            <person name="Vattahil S."/>
            <person name="Villasana D."/>
            <person name="White C.S."/>
            <person name="Wright R."/>
            <person name="Park Y."/>
            <person name="Beeman R.W."/>
            <person name="Lord J."/>
            <person name="Oppert B."/>
            <person name="Lorenzen M."/>
            <person name="Brown S."/>
            <person name="Wang L."/>
            <person name="Savard J."/>
            <person name="Tautz D."/>
            <person name="Richards S."/>
            <person name="Weinstock G."/>
            <person name="Gibbs R.A."/>
            <person name="Liu Y."/>
            <person name="Worley K."/>
            <person name="Weinstock G."/>
            <person name="Elsik C.G."/>
            <person name="Reese J.T."/>
            <person name="Elhaik E."/>
            <person name="Landan G."/>
            <person name="Graur D."/>
            <person name="Arensburger P."/>
            <person name="Atkinson P."/>
            <person name="Beeman R.W."/>
            <person name="Beidler J."/>
            <person name="Brown S.J."/>
            <person name="Demuth J.P."/>
            <person name="Drury D.W."/>
            <person name="Du Y.Z."/>
            <person name="Fujiwara H."/>
            <person name="Lorenzen M."/>
            <person name="Maselli V."/>
            <person name="Osanai M."/>
            <person name="Park Y."/>
            <person name="Robertson H.M."/>
            <person name="Tu Z."/>
            <person name="Wang J.J."/>
            <person name="Wang S."/>
            <person name="Richards S."/>
            <person name="Song H."/>
            <person name="Zhang L."/>
            <person name="Sodergren E."/>
            <person name="Werner D."/>
            <person name="Stanke M."/>
            <person name="Morgenstern B."/>
            <person name="Solovyev V."/>
            <person name="Kosarev P."/>
            <person name="Brown G."/>
            <person name="Chen H.C."/>
            <person name="Ermolaeva O."/>
            <person name="Hlavina W."/>
            <person name="Kapustin Y."/>
            <person name="Kiryutin B."/>
            <person name="Kitts P."/>
            <person name="Maglott D."/>
            <person name="Pruitt K."/>
            <person name="Sapojnikov V."/>
            <person name="Souvorov A."/>
            <person name="Mackey A.J."/>
            <person name="Waterhouse R.M."/>
            <person name="Wyder S."/>
            <person name="Zdobnov E.M."/>
            <person name="Zdobnov E.M."/>
            <person name="Wyder S."/>
            <person name="Kriventseva E.V."/>
            <person name="Kadowaki T."/>
            <person name="Bork P."/>
            <person name="Aranda M."/>
            <person name="Bao R."/>
            <person name="Beermann A."/>
            <person name="Berns N."/>
            <person name="Bolognesi R."/>
            <person name="Bonneton F."/>
            <person name="Bopp D."/>
            <person name="Brown S.J."/>
            <person name="Bucher G."/>
            <person name="Butts T."/>
            <person name="Chaumot A."/>
            <person name="Denell R.E."/>
            <person name="Ferrier D.E."/>
            <person name="Friedrich M."/>
            <person name="Gordon C.M."/>
            <person name="Jindra M."/>
            <person name="Klingler M."/>
            <person name="Lan Q."/>
            <person name="Lattorff H.M."/>
            <person name="Laudet V."/>
            <person name="von Levetsow C."/>
            <person name="Liu Z."/>
            <person name="Lutz R."/>
            <person name="Lynch J.A."/>
            <person name="da Fonseca R.N."/>
            <person name="Posnien N."/>
            <person name="Reuter R."/>
            <person name="Roth S."/>
            <person name="Savard J."/>
            <person name="Schinko J.B."/>
            <person name="Schmitt C."/>
            <person name="Schoppmeier M."/>
            <person name="Schroder R."/>
            <person name="Shippy T.D."/>
            <person name="Simonnet F."/>
            <person name="Marques-Souza H."/>
            <person name="Tautz D."/>
            <person name="Tomoyasu Y."/>
            <person name="Trauner J."/>
            <person name="Van der Zee M."/>
            <person name="Vervoort M."/>
            <person name="Wittkopp N."/>
            <person name="Wimmer E.A."/>
            <person name="Yang X."/>
            <person name="Jones A.K."/>
            <person name="Sattelle D.B."/>
            <person name="Ebert P.R."/>
            <person name="Nelson D."/>
            <person name="Scott J.G."/>
            <person name="Beeman R.W."/>
            <person name="Muthukrishnan S."/>
            <person name="Kramer K.J."/>
            <person name="Arakane Y."/>
            <person name="Beeman R.W."/>
            <person name="Zhu Q."/>
            <person name="Hogenkamp D."/>
            <person name="Dixit R."/>
            <person name="Oppert B."/>
            <person name="Jiang H."/>
            <person name="Zou Z."/>
            <person name="Marshall J."/>
            <person name="Elpidina E."/>
            <person name="Vinokurov K."/>
            <person name="Oppert C."/>
            <person name="Zou Z."/>
            <person name="Evans J."/>
            <person name="Lu Z."/>
            <person name="Zhao P."/>
            <person name="Sumathipala N."/>
            <person name="Altincicek B."/>
            <person name="Vilcinskas A."/>
            <person name="Williams M."/>
            <person name="Hultmark D."/>
            <person name="Hetru C."/>
            <person name="Jiang H."/>
            <person name="Grimmelikhuijzen C.J."/>
            <person name="Hauser F."/>
            <person name="Cazzamali G."/>
            <person name="Williamson M."/>
            <person name="Park Y."/>
            <person name="Li B."/>
            <person name="Tanaka Y."/>
            <person name="Predel R."/>
            <person name="Neupert S."/>
            <person name="Schachtner J."/>
            <person name="Verleyen P."/>
            <person name="Raible F."/>
            <person name="Bork P."/>
            <person name="Friedrich M."/>
            <person name="Walden K.K."/>
            <person name="Robertson H.M."/>
            <person name="Angeli S."/>
            <person name="Foret S."/>
            <person name="Bucher G."/>
            <person name="Schuetz S."/>
            <person name="Maleszka R."/>
            <person name="Wimmer E.A."/>
            <person name="Beeman R.W."/>
            <person name="Lorenzen M."/>
            <person name="Tomoyasu Y."/>
            <person name="Miller S.C."/>
            <person name="Grossmann D."/>
            <person name="Bucher G."/>
        </authorList>
    </citation>
    <scope>NUCLEOTIDE SEQUENCE [LARGE SCALE GENOMIC DNA]</scope>
    <source>
        <strain evidence="3 4">Georgia GA2</strain>
    </source>
</reference>
<protein>
    <recommendedName>
        <fullName evidence="2">Integrase catalytic domain-containing protein</fullName>
    </recommendedName>
</protein>
<feature type="compositionally biased region" description="Polar residues" evidence="1">
    <location>
        <begin position="78"/>
        <end position="92"/>
    </location>
</feature>
<dbReference type="AlphaFoldDB" id="A0A139WDH3"/>
<dbReference type="SUPFAM" id="SSF53098">
    <property type="entry name" value="Ribonuclease H-like"/>
    <property type="match status" value="1"/>
</dbReference>
<feature type="region of interest" description="Disordered" evidence="1">
    <location>
        <begin position="61"/>
        <end position="92"/>
    </location>
</feature>
<dbReference type="PANTHER" id="PTHR37984:SF5">
    <property type="entry name" value="PROTEIN NYNRIN-LIKE"/>
    <property type="match status" value="1"/>
</dbReference>
<evidence type="ECO:0000313" key="4">
    <source>
        <dbReference type="Proteomes" id="UP000007266"/>
    </source>
</evidence>
<dbReference type="OMA" id="DRMCANF"/>
<dbReference type="GO" id="GO:0015074">
    <property type="term" value="P:DNA integration"/>
    <property type="evidence" value="ECO:0007669"/>
    <property type="project" value="InterPro"/>
</dbReference>
<dbReference type="STRING" id="7070.A0A139WDH3"/>
<dbReference type="InterPro" id="IPR001584">
    <property type="entry name" value="Integrase_cat-core"/>
</dbReference>
<dbReference type="PROSITE" id="PS50994">
    <property type="entry name" value="INTEGRASE"/>
    <property type="match status" value="1"/>
</dbReference>
<dbReference type="InterPro" id="IPR050951">
    <property type="entry name" value="Retrovirus_Pol_polyprotein"/>
</dbReference>
<evidence type="ECO:0000259" key="2">
    <source>
        <dbReference type="PROSITE" id="PS50994"/>
    </source>
</evidence>
<evidence type="ECO:0000313" key="3">
    <source>
        <dbReference type="EMBL" id="KYB25917.1"/>
    </source>
</evidence>
<organism evidence="3 4">
    <name type="scientific">Tribolium castaneum</name>
    <name type="common">Red flour beetle</name>
    <dbReference type="NCBI Taxonomy" id="7070"/>
    <lineage>
        <taxon>Eukaryota</taxon>
        <taxon>Metazoa</taxon>
        <taxon>Ecdysozoa</taxon>
        <taxon>Arthropoda</taxon>
        <taxon>Hexapoda</taxon>
        <taxon>Insecta</taxon>
        <taxon>Pterygota</taxon>
        <taxon>Neoptera</taxon>
        <taxon>Endopterygota</taxon>
        <taxon>Coleoptera</taxon>
        <taxon>Polyphaga</taxon>
        <taxon>Cucujiformia</taxon>
        <taxon>Tenebrionidae</taxon>
        <taxon>Tenebrionidae incertae sedis</taxon>
        <taxon>Tribolium</taxon>
    </lineage>
</organism>
<accession>A0A139WDH3</accession>
<dbReference type="InterPro" id="IPR012337">
    <property type="entry name" value="RNaseH-like_sf"/>
</dbReference>
<feature type="domain" description="Integrase catalytic" evidence="2">
    <location>
        <begin position="218"/>
        <end position="377"/>
    </location>
</feature>
<dbReference type="EMBL" id="KQ971361">
    <property type="protein sequence ID" value="KYB25917.1"/>
    <property type="molecule type" value="Genomic_DNA"/>
</dbReference>
<proteinExistence type="predicted"/>
<dbReference type="InterPro" id="IPR036397">
    <property type="entry name" value="RNaseH_sf"/>
</dbReference>
<reference evidence="3 4" key="2">
    <citation type="journal article" date="2010" name="Nucleic Acids Res.">
        <title>BeetleBase in 2010: revisions to provide comprehensive genomic information for Tribolium castaneum.</title>
        <authorList>
            <person name="Kim H.S."/>
            <person name="Murphy T."/>
            <person name="Xia J."/>
            <person name="Caragea D."/>
            <person name="Park Y."/>
            <person name="Beeman R.W."/>
            <person name="Lorenzen M.D."/>
            <person name="Butcher S."/>
            <person name="Manak J.R."/>
            <person name="Brown S.J."/>
        </authorList>
    </citation>
    <scope>GENOME REANNOTATION</scope>
    <source>
        <strain evidence="3 4">Georgia GA2</strain>
    </source>
</reference>
<dbReference type="Proteomes" id="UP000007266">
    <property type="component" value="Linkage group 8"/>
</dbReference>
<feature type="compositionally biased region" description="Basic and acidic residues" evidence="1">
    <location>
        <begin position="484"/>
        <end position="502"/>
    </location>
</feature>
<gene>
    <name evidence="3" type="primary">AUGUSTUS-3.0.2_34104</name>
    <name evidence="3" type="ORF">TcasGA2_TC034104</name>
</gene>
<dbReference type="InParanoid" id="A0A139WDH3"/>